<dbReference type="Pfam" id="PF04991">
    <property type="entry name" value="LicD"/>
    <property type="match status" value="1"/>
</dbReference>
<dbReference type="WBParaSite" id="TTAC_0000487501-mRNA-1">
    <property type="protein sequence ID" value="TTAC_0000487501-mRNA-1"/>
    <property type="gene ID" value="TTAC_0000487501"/>
</dbReference>
<evidence type="ECO:0000313" key="3">
    <source>
        <dbReference type="Proteomes" id="UP000274429"/>
    </source>
</evidence>
<reference evidence="2 3" key="2">
    <citation type="submission" date="2018-11" db="EMBL/GenBank/DDBJ databases">
        <authorList>
            <consortium name="Pathogen Informatics"/>
        </authorList>
    </citation>
    <scope>NUCLEOTIDE SEQUENCE [LARGE SCALE GENOMIC DNA]</scope>
</reference>
<evidence type="ECO:0000259" key="1">
    <source>
        <dbReference type="Pfam" id="PF04991"/>
    </source>
</evidence>
<organism evidence="4">
    <name type="scientific">Hydatigena taeniaeformis</name>
    <name type="common">Feline tapeworm</name>
    <name type="synonym">Taenia taeniaeformis</name>
    <dbReference type="NCBI Taxonomy" id="6205"/>
    <lineage>
        <taxon>Eukaryota</taxon>
        <taxon>Metazoa</taxon>
        <taxon>Spiralia</taxon>
        <taxon>Lophotrochozoa</taxon>
        <taxon>Platyhelminthes</taxon>
        <taxon>Cestoda</taxon>
        <taxon>Eucestoda</taxon>
        <taxon>Cyclophyllidea</taxon>
        <taxon>Taeniidae</taxon>
        <taxon>Hydatigera</taxon>
    </lineage>
</organism>
<evidence type="ECO:0000313" key="4">
    <source>
        <dbReference type="WBParaSite" id="TTAC_0000487501-mRNA-1"/>
    </source>
</evidence>
<dbReference type="PANTHER" id="PTHR43404:SF2">
    <property type="entry name" value="LIPOPOLYSACCHARIDE CHOLINEPHOSPHOTRANSFERASE LICD"/>
    <property type="match status" value="1"/>
</dbReference>
<protein>
    <submittedName>
        <fullName evidence="4">Lipopolysaccharide choline phosphotransferase</fullName>
    </submittedName>
</protein>
<sequence>MYFKAHVRVNPYPECPYLVLADEGPNLMHLPGLTSISWPQHNRSNLTRRAVRTGFDLALSEGQYNSLETLLRVFEDVMISLKLQNQWFLDSGSLIGSLRHHEIIPWDDDIDVRVDIHHRERILSALRKHPSELRTYKMSNHDKLYFRPMKENKSVDSRTIGSFNFSHVPWAWPFIDIFYYRRRFSGMTLEFVRESKHYDVHQIFPVTYRPFGQHWYPAPRNPVHVLSSYYSSNNHLCLSHHWSHATEKGVSPSSVPCSSLSHLHAFVQRCPIAKSGSRWKDLRLCDEHLVDGSGRSIHTIRTLLRRDEIESPFFAVKHASFSCP</sequence>
<dbReference type="InterPro" id="IPR052942">
    <property type="entry name" value="LPS_cholinephosphotransferase"/>
</dbReference>
<dbReference type="EMBL" id="UYWX01005511">
    <property type="protein sequence ID" value="VDM25779.1"/>
    <property type="molecule type" value="Genomic_DNA"/>
</dbReference>
<dbReference type="GO" id="GO:0009100">
    <property type="term" value="P:glycoprotein metabolic process"/>
    <property type="evidence" value="ECO:0007669"/>
    <property type="project" value="UniProtKB-ARBA"/>
</dbReference>
<reference evidence="4" key="1">
    <citation type="submission" date="2017-02" db="UniProtKB">
        <authorList>
            <consortium name="WormBaseParasite"/>
        </authorList>
    </citation>
    <scope>IDENTIFICATION</scope>
</reference>
<dbReference type="Proteomes" id="UP000274429">
    <property type="component" value="Unassembled WGS sequence"/>
</dbReference>
<dbReference type="OrthoDB" id="419198at2759"/>
<evidence type="ECO:0000313" key="2">
    <source>
        <dbReference type="EMBL" id="VDM25779.1"/>
    </source>
</evidence>
<feature type="domain" description="LicD/FKTN/FKRP nucleotidyltransferase" evidence="1">
    <location>
        <begin position="87"/>
        <end position="178"/>
    </location>
</feature>
<dbReference type="InterPro" id="IPR007074">
    <property type="entry name" value="LicD/FKTN/FKRP_NTP_transf"/>
</dbReference>
<keyword evidence="3" id="KW-1185">Reference proteome</keyword>
<dbReference type="AlphaFoldDB" id="A0A0R3WVT5"/>
<gene>
    <name evidence="2" type="ORF">TTAC_LOCUS4860</name>
</gene>
<dbReference type="PANTHER" id="PTHR43404">
    <property type="entry name" value="LIPOPOLYSACCHARIDE CHOLINEPHOSPHOTRANSFERASE LICD"/>
    <property type="match status" value="1"/>
</dbReference>
<dbReference type="STRING" id="6205.A0A0R3WVT5"/>
<name>A0A0R3WVT5_HYDTA</name>
<proteinExistence type="predicted"/>
<accession>A0A0R3WVT5</accession>